<evidence type="ECO:0000256" key="4">
    <source>
        <dbReference type="ARBA" id="ARBA00023004"/>
    </source>
</evidence>
<comment type="cofactor">
    <cofactor evidence="1">
        <name>[4Fe-4S] cluster</name>
        <dbReference type="ChEBI" id="CHEBI:49883"/>
    </cofactor>
</comment>
<evidence type="ECO:0000256" key="5">
    <source>
        <dbReference type="ARBA" id="ARBA00023014"/>
    </source>
</evidence>
<keyword evidence="4" id="KW-0408">Iron</keyword>
<protein>
    <submittedName>
        <fullName evidence="6">Uncharacterized protein</fullName>
    </submittedName>
</protein>
<sequence length="559" mass="64746">MRVLLVEPNYKNKYPPMGLMKISTYHKMLGDEVHFVKGTNPNIDAEVWDRIYVTTLFTFDFAISVKTINHYMHLVNDVDSLYVGGIMASLMPDKVIDATGIKRSHILTGLFTDTSVVGDNNDINVDQLPLDYDILEEIDYEYLAGDNYFAYTTRGCPNHCSFCAVPILEPNFHVTNNIIEQINTIDRKYGPKQHLLLLDNNVLNTPDLEALVDDLCAAGFGRGAKYVDPGSYNIVMMRYHNGDRADFLDRKMMTYLEKFKKRIKSPEMLDVFLQIVIGAEDAENFAEYMLEHEAELTPIIEKYRNKTPKARYLDFNQGVDGRKINDENMTQLARLAIRPLRIAFDDIKLKDKYCAAVRTAHKYGIKEISNYILFNYKDKPEELYERLRINIKLNRELGIQIFSFPMKYSPIDRTDRDFIGTNWTKKSIRAISAILQVTKGVVAAGSDFFYKAFGSSLDEYFELLAMPRELIMFRYHFERNGTTAQWQKLYRALSEEQKKELMIFVSHTVSELRILPWPEQFKKILPYYLIKFNDKKEQLSNGAVQLSFINDSDVVIEGE</sequence>
<dbReference type="Proteomes" id="UP001299265">
    <property type="component" value="Unassembled WGS sequence"/>
</dbReference>
<dbReference type="GO" id="GO:0005829">
    <property type="term" value="C:cytosol"/>
    <property type="evidence" value="ECO:0007669"/>
    <property type="project" value="TreeGrafter"/>
</dbReference>
<evidence type="ECO:0000313" key="6">
    <source>
        <dbReference type="EMBL" id="MCD2491762.1"/>
    </source>
</evidence>
<dbReference type="SUPFAM" id="SSF102114">
    <property type="entry name" value="Radical SAM enzymes"/>
    <property type="match status" value="1"/>
</dbReference>
<dbReference type="SFLD" id="SFLDS00029">
    <property type="entry name" value="Radical_SAM"/>
    <property type="match status" value="1"/>
</dbReference>
<evidence type="ECO:0000256" key="1">
    <source>
        <dbReference type="ARBA" id="ARBA00001966"/>
    </source>
</evidence>
<dbReference type="InterPro" id="IPR058240">
    <property type="entry name" value="rSAM_sf"/>
</dbReference>
<name>A0AAP2RGJ0_9FIRM</name>
<dbReference type="GO" id="GO:0003824">
    <property type="term" value="F:catalytic activity"/>
    <property type="evidence" value="ECO:0007669"/>
    <property type="project" value="InterPro"/>
</dbReference>
<dbReference type="EMBL" id="JAJNOR010000001">
    <property type="protein sequence ID" value="MCD2491762.1"/>
    <property type="molecule type" value="Genomic_DNA"/>
</dbReference>
<dbReference type="GO" id="GO:0046872">
    <property type="term" value="F:metal ion binding"/>
    <property type="evidence" value="ECO:0007669"/>
    <property type="project" value="UniProtKB-KW"/>
</dbReference>
<reference evidence="6 7" key="1">
    <citation type="submission" date="2021-11" db="EMBL/GenBank/DDBJ databases">
        <title>Lacrimispora sp. nov. NSJ-141 isolated from human feces.</title>
        <authorList>
            <person name="Abdugheni R."/>
        </authorList>
    </citation>
    <scope>NUCLEOTIDE SEQUENCE [LARGE SCALE GENOMIC DNA]</scope>
    <source>
        <strain evidence="6 7">NSJ-141</strain>
    </source>
</reference>
<evidence type="ECO:0000313" key="7">
    <source>
        <dbReference type="Proteomes" id="UP001299265"/>
    </source>
</evidence>
<keyword evidence="3" id="KW-0479">Metal-binding</keyword>
<keyword evidence="7" id="KW-1185">Reference proteome</keyword>
<organism evidence="6 7">
    <name type="scientific">Lientehia hominis</name>
    <dbReference type="NCBI Taxonomy" id="2897778"/>
    <lineage>
        <taxon>Bacteria</taxon>
        <taxon>Bacillati</taxon>
        <taxon>Bacillota</taxon>
        <taxon>Clostridia</taxon>
        <taxon>Lachnospirales</taxon>
        <taxon>Lachnospiraceae</taxon>
        <taxon>Lientehia</taxon>
    </lineage>
</organism>
<dbReference type="AlphaFoldDB" id="A0AAP2RGJ0"/>
<dbReference type="InterPro" id="IPR051198">
    <property type="entry name" value="BchE-like"/>
</dbReference>
<evidence type="ECO:0000256" key="3">
    <source>
        <dbReference type="ARBA" id="ARBA00022723"/>
    </source>
</evidence>
<accession>A0AAP2RGJ0</accession>
<evidence type="ECO:0000256" key="2">
    <source>
        <dbReference type="ARBA" id="ARBA00022691"/>
    </source>
</evidence>
<dbReference type="PANTHER" id="PTHR43409">
    <property type="entry name" value="ANAEROBIC MAGNESIUM-PROTOPORPHYRIN IX MONOMETHYL ESTER CYCLASE-RELATED"/>
    <property type="match status" value="1"/>
</dbReference>
<keyword evidence="2" id="KW-0949">S-adenosyl-L-methionine</keyword>
<dbReference type="RefSeq" id="WP_231061674.1">
    <property type="nucleotide sequence ID" value="NZ_JAJNOR010000001.1"/>
</dbReference>
<dbReference type="PANTHER" id="PTHR43409:SF15">
    <property type="entry name" value="PUTATIVE-RELATED"/>
    <property type="match status" value="1"/>
</dbReference>
<proteinExistence type="predicted"/>
<comment type="caution">
    <text evidence="6">The sequence shown here is derived from an EMBL/GenBank/DDBJ whole genome shotgun (WGS) entry which is preliminary data.</text>
</comment>
<keyword evidence="5" id="KW-0411">Iron-sulfur</keyword>
<gene>
    <name evidence="6" type="ORF">LQE92_03870</name>
</gene>
<dbReference type="InterPro" id="IPR007197">
    <property type="entry name" value="rSAM"/>
</dbReference>
<dbReference type="GO" id="GO:0051536">
    <property type="term" value="F:iron-sulfur cluster binding"/>
    <property type="evidence" value="ECO:0007669"/>
    <property type="project" value="UniProtKB-KW"/>
</dbReference>